<name>A0ABS9I6N6_9PSED</name>
<sequence length="52" mass="5916">MSEFYRYFRENMDALGLAAPETLFANATTALATATALATQRKMLYQHWQQTA</sequence>
<dbReference type="EMBL" id="JAKJXH010000011">
    <property type="protein sequence ID" value="MCF7543101.1"/>
    <property type="molecule type" value="Genomic_DNA"/>
</dbReference>
<keyword evidence="2" id="KW-1185">Reference proteome</keyword>
<organism evidence="1 2">
    <name type="scientific">Pseudomonas petrae</name>
    <dbReference type="NCBI Taxonomy" id="2912190"/>
    <lineage>
        <taxon>Bacteria</taxon>
        <taxon>Pseudomonadati</taxon>
        <taxon>Pseudomonadota</taxon>
        <taxon>Gammaproteobacteria</taxon>
        <taxon>Pseudomonadales</taxon>
        <taxon>Pseudomonadaceae</taxon>
        <taxon>Pseudomonas</taxon>
    </lineage>
</organism>
<evidence type="ECO:0000313" key="1">
    <source>
        <dbReference type="EMBL" id="MCF7543101.1"/>
    </source>
</evidence>
<dbReference type="RefSeq" id="WP_237252436.1">
    <property type="nucleotide sequence ID" value="NZ_JAKJXE010000023.1"/>
</dbReference>
<accession>A0ABS9I6N6</accession>
<evidence type="ECO:0000313" key="2">
    <source>
        <dbReference type="Proteomes" id="UP001162905"/>
    </source>
</evidence>
<reference evidence="1" key="1">
    <citation type="submission" date="2022-01" db="EMBL/GenBank/DDBJ databases">
        <title>Pseudomonas sp. nov. isolated from Antarctic regolith.</title>
        <authorList>
            <person name="Novakova D."/>
            <person name="Sedlar K."/>
        </authorList>
    </citation>
    <scope>NUCLEOTIDE SEQUENCE</scope>
    <source>
        <strain evidence="1">P2647</strain>
    </source>
</reference>
<protein>
    <submittedName>
        <fullName evidence="1">Uncharacterized protein</fullName>
    </submittedName>
</protein>
<comment type="caution">
    <text evidence="1">The sequence shown here is derived from an EMBL/GenBank/DDBJ whole genome shotgun (WGS) entry which is preliminary data.</text>
</comment>
<gene>
    <name evidence="1" type="ORF">L4G47_12815</name>
</gene>
<proteinExistence type="predicted"/>
<dbReference type="Proteomes" id="UP001162905">
    <property type="component" value="Unassembled WGS sequence"/>
</dbReference>